<dbReference type="PRINTS" id="PR01040">
    <property type="entry name" value="TRNASYNTHTYR"/>
</dbReference>
<dbReference type="EC" id="6.1.1.1" evidence="12"/>
<dbReference type="Pfam" id="PF00579">
    <property type="entry name" value="tRNA-synt_1b"/>
    <property type="match status" value="1"/>
</dbReference>
<name>A0A5C3LUW9_9AGAR</name>
<dbReference type="Gene3D" id="3.40.50.620">
    <property type="entry name" value="HUPs"/>
    <property type="match status" value="1"/>
</dbReference>
<keyword evidence="7 12" id="KW-0067">ATP-binding</keyword>
<dbReference type="GO" id="GO:0005524">
    <property type="term" value="F:ATP binding"/>
    <property type="evidence" value="ECO:0007669"/>
    <property type="project" value="UniProtKB-KW"/>
</dbReference>
<dbReference type="InterPro" id="IPR014729">
    <property type="entry name" value="Rossmann-like_a/b/a_fold"/>
</dbReference>
<evidence type="ECO:0000256" key="1">
    <source>
        <dbReference type="ARBA" id="ARBA00004123"/>
    </source>
</evidence>
<feature type="region of interest" description="Disordered" evidence="13">
    <location>
        <begin position="359"/>
        <end position="433"/>
    </location>
</feature>
<dbReference type="Proteomes" id="UP000308652">
    <property type="component" value="Unassembled WGS sequence"/>
</dbReference>
<evidence type="ECO:0000256" key="3">
    <source>
        <dbReference type="ARBA" id="ARBA00005594"/>
    </source>
</evidence>
<dbReference type="FunFam" id="3.40.50.620:FF:000040">
    <property type="entry name" value="Tyrosine--tRNA ligase"/>
    <property type="match status" value="1"/>
</dbReference>
<reference evidence="14 15" key="1">
    <citation type="journal article" date="2019" name="Nat. Ecol. Evol.">
        <title>Megaphylogeny resolves global patterns of mushroom evolution.</title>
        <authorList>
            <person name="Varga T."/>
            <person name="Krizsan K."/>
            <person name="Foldi C."/>
            <person name="Dima B."/>
            <person name="Sanchez-Garcia M."/>
            <person name="Sanchez-Ramirez S."/>
            <person name="Szollosi G.J."/>
            <person name="Szarkandi J.G."/>
            <person name="Papp V."/>
            <person name="Albert L."/>
            <person name="Andreopoulos W."/>
            <person name="Angelini C."/>
            <person name="Antonin V."/>
            <person name="Barry K.W."/>
            <person name="Bougher N.L."/>
            <person name="Buchanan P."/>
            <person name="Buyck B."/>
            <person name="Bense V."/>
            <person name="Catcheside P."/>
            <person name="Chovatia M."/>
            <person name="Cooper J."/>
            <person name="Damon W."/>
            <person name="Desjardin D."/>
            <person name="Finy P."/>
            <person name="Geml J."/>
            <person name="Haridas S."/>
            <person name="Hughes K."/>
            <person name="Justo A."/>
            <person name="Karasinski D."/>
            <person name="Kautmanova I."/>
            <person name="Kiss B."/>
            <person name="Kocsube S."/>
            <person name="Kotiranta H."/>
            <person name="LaButti K.M."/>
            <person name="Lechner B.E."/>
            <person name="Liimatainen K."/>
            <person name="Lipzen A."/>
            <person name="Lukacs Z."/>
            <person name="Mihaltcheva S."/>
            <person name="Morgado L.N."/>
            <person name="Niskanen T."/>
            <person name="Noordeloos M.E."/>
            <person name="Ohm R.A."/>
            <person name="Ortiz-Santana B."/>
            <person name="Ovrebo C."/>
            <person name="Racz N."/>
            <person name="Riley R."/>
            <person name="Savchenko A."/>
            <person name="Shiryaev A."/>
            <person name="Soop K."/>
            <person name="Spirin V."/>
            <person name="Szebenyi C."/>
            <person name="Tomsovsky M."/>
            <person name="Tulloss R.E."/>
            <person name="Uehling J."/>
            <person name="Grigoriev I.V."/>
            <person name="Vagvolgyi C."/>
            <person name="Papp T."/>
            <person name="Martin F.M."/>
            <person name="Miettinen O."/>
            <person name="Hibbett D.S."/>
            <person name="Nagy L.G."/>
        </authorList>
    </citation>
    <scope>NUCLEOTIDE SEQUENCE [LARGE SCALE GENOMIC DNA]</scope>
    <source>
        <strain evidence="14 15">CBS 166.37</strain>
    </source>
</reference>
<evidence type="ECO:0000256" key="4">
    <source>
        <dbReference type="ARBA" id="ARBA00022490"/>
    </source>
</evidence>
<evidence type="ECO:0000256" key="7">
    <source>
        <dbReference type="ARBA" id="ARBA00022840"/>
    </source>
</evidence>
<dbReference type="GO" id="GO:0005737">
    <property type="term" value="C:cytoplasm"/>
    <property type="evidence" value="ECO:0007669"/>
    <property type="project" value="UniProtKB-SubCell"/>
</dbReference>
<organism evidence="14 15">
    <name type="scientific">Crucibulum laeve</name>
    <dbReference type="NCBI Taxonomy" id="68775"/>
    <lineage>
        <taxon>Eukaryota</taxon>
        <taxon>Fungi</taxon>
        <taxon>Dikarya</taxon>
        <taxon>Basidiomycota</taxon>
        <taxon>Agaricomycotina</taxon>
        <taxon>Agaricomycetes</taxon>
        <taxon>Agaricomycetidae</taxon>
        <taxon>Agaricales</taxon>
        <taxon>Agaricineae</taxon>
        <taxon>Nidulariaceae</taxon>
        <taxon>Crucibulum</taxon>
    </lineage>
</organism>
<gene>
    <name evidence="14" type="ORF">BDQ12DRAFT_687745</name>
</gene>
<dbReference type="InterPro" id="IPR023617">
    <property type="entry name" value="Tyr-tRNA-ligase_arc/euk-type"/>
</dbReference>
<dbReference type="PANTHER" id="PTHR46264:SF4">
    <property type="entry name" value="TYROSINE--TRNA LIGASE, CYTOPLASMIC"/>
    <property type="match status" value="1"/>
</dbReference>
<protein>
    <recommendedName>
        <fullName evidence="12">Tyrosine--tRNA ligase</fullName>
        <ecNumber evidence="12">6.1.1.1</ecNumber>
    </recommendedName>
    <alternativeName>
        <fullName evidence="12">Tyrosyl-tRNA synthetase</fullName>
    </alternativeName>
</protein>
<comment type="similarity">
    <text evidence="3 12">Belongs to the class-I aminoacyl-tRNA synthetase family.</text>
</comment>
<keyword evidence="10" id="KW-0539">Nucleus</keyword>
<evidence type="ECO:0000256" key="10">
    <source>
        <dbReference type="ARBA" id="ARBA00023242"/>
    </source>
</evidence>
<dbReference type="PIRSF" id="PIRSF006588">
    <property type="entry name" value="TyrRS_arch_euk"/>
    <property type="match status" value="1"/>
</dbReference>
<dbReference type="PANTHER" id="PTHR46264">
    <property type="entry name" value="TYROSINE-TRNA LIGASE"/>
    <property type="match status" value="1"/>
</dbReference>
<comment type="catalytic activity">
    <reaction evidence="11 12">
        <text>tRNA(Tyr) + L-tyrosine + ATP = L-tyrosyl-tRNA(Tyr) + AMP + diphosphate + H(+)</text>
        <dbReference type="Rhea" id="RHEA:10220"/>
        <dbReference type="Rhea" id="RHEA-COMP:9706"/>
        <dbReference type="Rhea" id="RHEA-COMP:9707"/>
        <dbReference type="ChEBI" id="CHEBI:15378"/>
        <dbReference type="ChEBI" id="CHEBI:30616"/>
        <dbReference type="ChEBI" id="CHEBI:33019"/>
        <dbReference type="ChEBI" id="CHEBI:58315"/>
        <dbReference type="ChEBI" id="CHEBI:78442"/>
        <dbReference type="ChEBI" id="CHEBI:78536"/>
        <dbReference type="ChEBI" id="CHEBI:456215"/>
        <dbReference type="EC" id="6.1.1.1"/>
    </reaction>
</comment>
<dbReference type="InterPro" id="IPR002307">
    <property type="entry name" value="Tyr-tRNA-ligase"/>
</dbReference>
<evidence type="ECO:0000256" key="13">
    <source>
        <dbReference type="SAM" id="MobiDB-lite"/>
    </source>
</evidence>
<keyword evidence="8 12" id="KW-0648">Protein biosynthesis</keyword>
<feature type="compositionally biased region" description="Basic and acidic residues" evidence="13">
    <location>
        <begin position="359"/>
        <end position="370"/>
    </location>
</feature>
<dbReference type="GO" id="GO:0005634">
    <property type="term" value="C:nucleus"/>
    <property type="evidence" value="ECO:0007669"/>
    <property type="project" value="UniProtKB-SubCell"/>
</dbReference>
<keyword evidence="15" id="KW-1185">Reference proteome</keyword>
<dbReference type="FunFam" id="1.10.240.10:FF:000004">
    <property type="entry name" value="Tyrosine--tRNA ligase"/>
    <property type="match status" value="1"/>
</dbReference>
<dbReference type="STRING" id="68775.A0A5C3LUW9"/>
<evidence type="ECO:0000313" key="14">
    <source>
        <dbReference type="EMBL" id="TFK35906.1"/>
    </source>
</evidence>
<keyword evidence="9 12" id="KW-0030">Aminoacyl-tRNA synthetase</keyword>
<dbReference type="InterPro" id="IPR002305">
    <property type="entry name" value="aa-tRNA-synth_Ic"/>
</dbReference>
<dbReference type="SUPFAM" id="SSF52374">
    <property type="entry name" value="Nucleotidylyl transferase"/>
    <property type="match status" value="1"/>
</dbReference>
<dbReference type="GO" id="GO:0006437">
    <property type="term" value="P:tyrosyl-tRNA aminoacylation"/>
    <property type="evidence" value="ECO:0007669"/>
    <property type="project" value="InterPro"/>
</dbReference>
<dbReference type="CDD" id="cd00805">
    <property type="entry name" value="TyrRS_core"/>
    <property type="match status" value="1"/>
</dbReference>
<accession>A0A5C3LUW9</accession>
<dbReference type="InterPro" id="IPR050489">
    <property type="entry name" value="Tyr-tRNA_synthase"/>
</dbReference>
<feature type="compositionally biased region" description="Low complexity" evidence="13">
    <location>
        <begin position="394"/>
        <end position="403"/>
    </location>
</feature>
<comment type="subcellular location">
    <subcellularLocation>
        <location evidence="2">Cytoplasm</location>
    </subcellularLocation>
    <subcellularLocation>
        <location evidence="1">Nucleus</location>
    </subcellularLocation>
</comment>
<evidence type="ECO:0000256" key="12">
    <source>
        <dbReference type="RuleBase" id="RU361234"/>
    </source>
</evidence>
<dbReference type="AlphaFoldDB" id="A0A5C3LUW9"/>
<dbReference type="Gene3D" id="1.10.240.10">
    <property type="entry name" value="Tyrosyl-Transfer RNA Synthetase"/>
    <property type="match status" value="1"/>
</dbReference>
<sequence length="433" mass="47747">MSTADEKYELITRRLQEVLGGDTIKAILDEGRSPKCYWGTAPTGRPHIGYFVPLTKIADFLHADVEVIILLADVHAFLDNLKAPLELVTHRANYYEHLLKAVFTSLGIPISKLRFVLGSTYQLSKEYNLDNYKLCVTVTEHDAKKAGAEVVKQVESPLLSGLLYPGLQALDEEYLGVDMQFGGVDQRKIFTFAEHYLPKLGYAKRAHLMNSMVPGLAGGKMSSSDPDSKIDFLDTPEAVRRKIKKAFCEEGNAEENGVLSFAEAVLIPINQLRHERQKGDALLEAGLGDQKPFVSDGAPEGTVFTIEREEKFGGSTHYQSFADMKADFISKALHPKDLKTSVANGIIRLLEPIQQQFKTSEEWQKEEKLAYPDPNAKDKKKKKEKVYHPPPPGKGKNAAPSAPSGDVPVVAPGPEVVHAATELAKQQPETPAS</sequence>
<evidence type="ECO:0000256" key="9">
    <source>
        <dbReference type="ARBA" id="ARBA00023146"/>
    </source>
</evidence>
<evidence type="ECO:0000256" key="11">
    <source>
        <dbReference type="ARBA" id="ARBA00048248"/>
    </source>
</evidence>
<dbReference type="EMBL" id="ML213618">
    <property type="protein sequence ID" value="TFK35906.1"/>
    <property type="molecule type" value="Genomic_DNA"/>
</dbReference>
<evidence type="ECO:0000256" key="6">
    <source>
        <dbReference type="ARBA" id="ARBA00022741"/>
    </source>
</evidence>
<proteinExistence type="inferred from homology"/>
<dbReference type="NCBIfam" id="NF006330">
    <property type="entry name" value="PRK08560.1"/>
    <property type="match status" value="1"/>
</dbReference>
<evidence type="ECO:0000313" key="15">
    <source>
        <dbReference type="Proteomes" id="UP000308652"/>
    </source>
</evidence>
<keyword evidence="5 12" id="KW-0436">Ligase</keyword>
<dbReference type="NCBIfam" id="TIGR00234">
    <property type="entry name" value="tyrS"/>
    <property type="match status" value="1"/>
</dbReference>
<dbReference type="OrthoDB" id="197206at2759"/>
<keyword evidence="4" id="KW-0963">Cytoplasm</keyword>
<evidence type="ECO:0000256" key="8">
    <source>
        <dbReference type="ARBA" id="ARBA00022917"/>
    </source>
</evidence>
<evidence type="ECO:0000256" key="5">
    <source>
        <dbReference type="ARBA" id="ARBA00022598"/>
    </source>
</evidence>
<evidence type="ECO:0000256" key="2">
    <source>
        <dbReference type="ARBA" id="ARBA00004496"/>
    </source>
</evidence>
<dbReference type="GO" id="GO:0004831">
    <property type="term" value="F:tyrosine-tRNA ligase activity"/>
    <property type="evidence" value="ECO:0007669"/>
    <property type="project" value="UniProtKB-EC"/>
</dbReference>
<keyword evidence="6 12" id="KW-0547">Nucleotide-binding</keyword>